<evidence type="ECO:0000313" key="4">
    <source>
        <dbReference type="Proteomes" id="UP000267430"/>
    </source>
</evidence>
<reference evidence="3 4" key="1">
    <citation type="submission" date="2018-12" db="EMBL/GenBank/DDBJ databases">
        <title>Bacillus chawlae sp. nov., Bacillus glennii sp. nov., and Bacillus saganii sp. nov. Isolated from the Vehicle Assembly Building at Kennedy Space Center where the Viking Spacecraft were Assembled.</title>
        <authorList>
            <person name="Seuylemezian A."/>
            <person name="Vaishampayan P."/>
        </authorList>
    </citation>
    <scope>NUCLEOTIDE SEQUENCE [LARGE SCALE GENOMIC DNA]</scope>
    <source>
        <strain evidence="3 4">L5</strain>
    </source>
</reference>
<evidence type="ECO:0000256" key="1">
    <source>
        <dbReference type="ARBA" id="ARBA00022553"/>
    </source>
</evidence>
<feature type="domain" description="STAS" evidence="2">
    <location>
        <begin position="137"/>
        <end position="248"/>
    </location>
</feature>
<proteinExistence type="predicted"/>
<evidence type="ECO:0000259" key="2">
    <source>
        <dbReference type="PROSITE" id="PS50801"/>
    </source>
</evidence>
<dbReference type="PANTHER" id="PTHR33745">
    <property type="entry name" value="RSBT ANTAGONIST PROTEIN RSBS-RELATED"/>
    <property type="match status" value="1"/>
</dbReference>
<dbReference type="Pfam" id="PF01740">
    <property type="entry name" value="STAS"/>
    <property type="match status" value="1"/>
</dbReference>
<evidence type="ECO:0000313" key="3">
    <source>
        <dbReference type="EMBL" id="RUQ28054.1"/>
    </source>
</evidence>
<dbReference type="CDD" id="cd07041">
    <property type="entry name" value="STAS_RsbR_RsbS_like"/>
    <property type="match status" value="1"/>
</dbReference>
<organism evidence="3 4">
    <name type="scientific">Peribacillus cavernae</name>
    <dbReference type="NCBI Taxonomy" id="1674310"/>
    <lineage>
        <taxon>Bacteria</taxon>
        <taxon>Bacillati</taxon>
        <taxon>Bacillota</taxon>
        <taxon>Bacilli</taxon>
        <taxon>Bacillales</taxon>
        <taxon>Bacillaceae</taxon>
        <taxon>Peribacillus</taxon>
    </lineage>
</organism>
<dbReference type="PROSITE" id="PS50801">
    <property type="entry name" value="STAS"/>
    <property type="match status" value="1"/>
</dbReference>
<dbReference type="InterPro" id="IPR051932">
    <property type="entry name" value="Bact_StressResp_Reg"/>
</dbReference>
<comment type="caution">
    <text evidence="3">The sequence shown here is derived from an EMBL/GenBank/DDBJ whole genome shotgun (WGS) entry which is preliminary data.</text>
</comment>
<name>A0A433HI57_9BACI</name>
<accession>A0A433HI57</accession>
<sequence>MAGEYYHNNTKPTIEKELSEQHALTINTIASAFSGNSDLFNEYLERWANTVAQSRVEHNIPIHEVLEALSKTRETVWGFIEKFILENKETVTTGIIAKWSAIYHAAFDQLNYKFSKKYYHFTHGRLTDQQSLINELGSPVIPILKETAVLPLIGDIDTKRARFILETTPQKCTENKISQLFIDVSGVPIIDTLVANELFNLTKILGLLGIKTVISGIPPEVAQASIQLGLDFSGISTFGSLRQALSMSGVETHLNNVKGDFFAN</sequence>
<dbReference type="OrthoDB" id="9800154at2"/>
<dbReference type="InterPro" id="IPR036513">
    <property type="entry name" value="STAS_dom_sf"/>
</dbReference>
<dbReference type="InterPro" id="IPR002645">
    <property type="entry name" value="STAS_dom"/>
</dbReference>
<keyword evidence="1" id="KW-0597">Phosphoprotein</keyword>
<dbReference type="Gene3D" id="3.30.750.24">
    <property type="entry name" value="STAS domain"/>
    <property type="match status" value="1"/>
</dbReference>
<dbReference type="SUPFAM" id="SSF52091">
    <property type="entry name" value="SpoIIaa-like"/>
    <property type="match status" value="1"/>
</dbReference>
<dbReference type="AlphaFoldDB" id="A0A433HI57"/>
<dbReference type="EMBL" id="RYZZ01000018">
    <property type="protein sequence ID" value="RUQ28054.1"/>
    <property type="molecule type" value="Genomic_DNA"/>
</dbReference>
<gene>
    <name evidence="3" type="ORF">ELQ35_13930</name>
</gene>
<dbReference type="PANTHER" id="PTHR33745:SF3">
    <property type="entry name" value="RSBT CO-ANTAGONIST PROTEIN RSBRC"/>
    <property type="match status" value="1"/>
</dbReference>
<dbReference type="Proteomes" id="UP000267430">
    <property type="component" value="Unassembled WGS sequence"/>
</dbReference>
<keyword evidence="4" id="KW-1185">Reference proteome</keyword>
<protein>
    <submittedName>
        <fullName evidence="3">STAS domain-containing protein</fullName>
    </submittedName>
</protein>